<feature type="non-terminal residue" evidence="4">
    <location>
        <position position="76"/>
    </location>
</feature>
<dbReference type="Gene3D" id="3.20.20.480">
    <property type="entry name" value="Trimethylamine methyltransferase-like"/>
    <property type="match status" value="1"/>
</dbReference>
<gene>
    <name evidence="4" type="ORF">S12H4_15648</name>
</gene>
<organism evidence="4">
    <name type="scientific">marine sediment metagenome</name>
    <dbReference type="NCBI Taxonomy" id="412755"/>
    <lineage>
        <taxon>unclassified sequences</taxon>
        <taxon>metagenomes</taxon>
        <taxon>ecological metagenomes</taxon>
    </lineage>
</organism>
<reference evidence="4" key="1">
    <citation type="journal article" date="2014" name="Front. Microbiol.">
        <title>High frequency of phylogenetically diverse reductive dehalogenase-homologous genes in deep subseafloor sedimentary metagenomes.</title>
        <authorList>
            <person name="Kawai M."/>
            <person name="Futagami T."/>
            <person name="Toyoda A."/>
            <person name="Takaki Y."/>
            <person name="Nishi S."/>
            <person name="Hori S."/>
            <person name="Arai W."/>
            <person name="Tsubouchi T."/>
            <person name="Morono Y."/>
            <person name="Uchiyama I."/>
            <person name="Ito T."/>
            <person name="Fujiyama A."/>
            <person name="Inagaki F."/>
            <person name="Takami H."/>
        </authorList>
    </citation>
    <scope>NUCLEOTIDE SEQUENCE</scope>
    <source>
        <strain evidence="4">Expedition CK06-06</strain>
    </source>
</reference>
<sequence>MHSNYVQFSTPQFRLLSDNQIEELHLATLQILERTGVAFTYCQEALEILGKAGADVSNPDRVKIPSYLVEQTLRTA</sequence>
<comment type="similarity">
    <text evidence="1">Belongs to the trimethylamine methyltransferase family.</text>
</comment>
<name>X1U6C4_9ZZZZ</name>
<protein>
    <recommendedName>
        <fullName evidence="5">Trimethylamine methyltransferase</fullName>
    </recommendedName>
</protein>
<dbReference type="InterPro" id="IPR038601">
    <property type="entry name" value="MttB-like_sf"/>
</dbReference>
<dbReference type="EMBL" id="BARW01007532">
    <property type="protein sequence ID" value="GAI87869.1"/>
    <property type="molecule type" value="Genomic_DNA"/>
</dbReference>
<comment type="caution">
    <text evidence="4">The sequence shown here is derived from an EMBL/GenBank/DDBJ whole genome shotgun (WGS) entry which is preliminary data.</text>
</comment>
<evidence type="ECO:0000256" key="2">
    <source>
        <dbReference type="ARBA" id="ARBA00022603"/>
    </source>
</evidence>
<evidence type="ECO:0000313" key="4">
    <source>
        <dbReference type="EMBL" id="GAI87869.1"/>
    </source>
</evidence>
<evidence type="ECO:0008006" key="5">
    <source>
        <dbReference type="Google" id="ProtNLM"/>
    </source>
</evidence>
<keyword evidence="2" id="KW-0489">Methyltransferase</keyword>
<keyword evidence="3" id="KW-0808">Transferase</keyword>
<evidence type="ECO:0000256" key="1">
    <source>
        <dbReference type="ARBA" id="ARBA00007137"/>
    </source>
</evidence>
<dbReference type="GO" id="GO:0032259">
    <property type="term" value="P:methylation"/>
    <property type="evidence" value="ECO:0007669"/>
    <property type="project" value="UniProtKB-KW"/>
</dbReference>
<evidence type="ECO:0000256" key="3">
    <source>
        <dbReference type="ARBA" id="ARBA00022679"/>
    </source>
</evidence>
<accession>X1U6C4</accession>
<dbReference type="InterPro" id="IPR010426">
    <property type="entry name" value="MTTB_MeTrfase"/>
</dbReference>
<dbReference type="GO" id="GO:0015948">
    <property type="term" value="P:methanogenesis"/>
    <property type="evidence" value="ECO:0007669"/>
    <property type="project" value="InterPro"/>
</dbReference>
<dbReference type="GO" id="GO:0008168">
    <property type="term" value="F:methyltransferase activity"/>
    <property type="evidence" value="ECO:0007669"/>
    <property type="project" value="UniProtKB-KW"/>
</dbReference>
<proteinExistence type="inferred from homology"/>
<dbReference type="AlphaFoldDB" id="X1U6C4"/>
<dbReference type="Pfam" id="PF06253">
    <property type="entry name" value="MTTB"/>
    <property type="match status" value="1"/>
</dbReference>